<dbReference type="EMBL" id="QGNW01000134">
    <property type="protein sequence ID" value="RVW92790.1"/>
    <property type="molecule type" value="Genomic_DNA"/>
</dbReference>
<comment type="caution">
    <text evidence="2">The sequence shown here is derived from an EMBL/GenBank/DDBJ whole genome shotgun (WGS) entry which is preliminary data.</text>
</comment>
<feature type="compositionally biased region" description="Acidic residues" evidence="1">
    <location>
        <begin position="43"/>
        <end position="79"/>
    </location>
</feature>
<evidence type="ECO:0000313" key="3">
    <source>
        <dbReference type="Proteomes" id="UP000288805"/>
    </source>
</evidence>
<dbReference type="Proteomes" id="UP000288805">
    <property type="component" value="Unassembled WGS sequence"/>
</dbReference>
<reference evidence="2 3" key="1">
    <citation type="journal article" date="2018" name="PLoS Genet.">
        <title>Population sequencing reveals clonal diversity and ancestral inbreeding in the grapevine cultivar Chardonnay.</title>
        <authorList>
            <person name="Roach M.J."/>
            <person name="Johnson D.L."/>
            <person name="Bohlmann J."/>
            <person name="van Vuuren H.J."/>
            <person name="Jones S.J."/>
            <person name="Pretorius I.S."/>
            <person name="Schmidt S.A."/>
            <person name="Borneman A.R."/>
        </authorList>
    </citation>
    <scope>NUCLEOTIDE SEQUENCE [LARGE SCALE GENOMIC DNA]</scope>
    <source>
        <strain evidence="3">cv. Chardonnay</strain>
        <tissue evidence="2">Leaf</tissue>
    </source>
</reference>
<evidence type="ECO:0000313" key="2">
    <source>
        <dbReference type="EMBL" id="RVW92790.1"/>
    </source>
</evidence>
<accession>A0A438I7V5</accession>
<gene>
    <name evidence="2" type="ORF">CK203_042542</name>
</gene>
<feature type="region of interest" description="Disordered" evidence="1">
    <location>
        <begin position="40"/>
        <end position="79"/>
    </location>
</feature>
<proteinExistence type="predicted"/>
<name>A0A438I7V5_VITVI</name>
<dbReference type="AlphaFoldDB" id="A0A438I7V5"/>
<organism evidence="2 3">
    <name type="scientific">Vitis vinifera</name>
    <name type="common">Grape</name>
    <dbReference type="NCBI Taxonomy" id="29760"/>
    <lineage>
        <taxon>Eukaryota</taxon>
        <taxon>Viridiplantae</taxon>
        <taxon>Streptophyta</taxon>
        <taxon>Embryophyta</taxon>
        <taxon>Tracheophyta</taxon>
        <taxon>Spermatophyta</taxon>
        <taxon>Magnoliopsida</taxon>
        <taxon>eudicotyledons</taxon>
        <taxon>Gunneridae</taxon>
        <taxon>Pentapetalae</taxon>
        <taxon>rosids</taxon>
        <taxon>Vitales</taxon>
        <taxon>Vitaceae</taxon>
        <taxon>Viteae</taxon>
        <taxon>Vitis</taxon>
    </lineage>
</organism>
<sequence>MKSDDEWITELEDPCLPKDNSWMDVHECFQVNEGCNGKRKQVEEDDDKEVIEVEDNEEEYNNDDMGGDDEDDIDINVDY</sequence>
<protein>
    <submittedName>
        <fullName evidence="2">Uncharacterized protein</fullName>
    </submittedName>
</protein>
<evidence type="ECO:0000256" key="1">
    <source>
        <dbReference type="SAM" id="MobiDB-lite"/>
    </source>
</evidence>